<organism evidence="1 2">
    <name type="scientific">Dentiscutata heterogama</name>
    <dbReference type="NCBI Taxonomy" id="1316150"/>
    <lineage>
        <taxon>Eukaryota</taxon>
        <taxon>Fungi</taxon>
        <taxon>Fungi incertae sedis</taxon>
        <taxon>Mucoromycota</taxon>
        <taxon>Glomeromycotina</taxon>
        <taxon>Glomeromycetes</taxon>
        <taxon>Diversisporales</taxon>
        <taxon>Gigasporaceae</taxon>
        <taxon>Dentiscutata</taxon>
    </lineage>
</organism>
<feature type="non-terminal residue" evidence="1">
    <location>
        <position position="1"/>
    </location>
</feature>
<protein>
    <submittedName>
        <fullName evidence="1">11806_t:CDS:1</fullName>
    </submittedName>
</protein>
<reference evidence="1" key="1">
    <citation type="submission" date="2021-06" db="EMBL/GenBank/DDBJ databases">
        <authorList>
            <person name="Kallberg Y."/>
            <person name="Tangrot J."/>
            <person name="Rosling A."/>
        </authorList>
    </citation>
    <scope>NUCLEOTIDE SEQUENCE</scope>
    <source>
        <strain evidence="1">IL203A</strain>
    </source>
</reference>
<comment type="caution">
    <text evidence="1">The sequence shown here is derived from an EMBL/GenBank/DDBJ whole genome shotgun (WGS) entry which is preliminary data.</text>
</comment>
<dbReference type="Proteomes" id="UP000789702">
    <property type="component" value="Unassembled WGS sequence"/>
</dbReference>
<proteinExistence type="predicted"/>
<sequence length="216" mass="24496">MGIGITPTPLSKLPPGGKIICPKSEKAKALQEIMDYAKLGLDIEDERLYDLMKIDLAILNIARRIGENPTMNIVNTSRTVRKKKPPVIKRVIKKVVRPKNKRVNLDTYEEATKDPNNEKEEVYEEIIYENEDNENVDYESCKKKVAKKPLLAKPAHNNYKKIEQKVKLASSMALDEPMNINLIRRPANDLTTAEYRINIILIPKAVLDGGAQCTMI</sequence>
<gene>
    <name evidence="1" type="ORF">DHETER_LOCUS12666</name>
</gene>
<accession>A0ACA9PVB4</accession>
<feature type="non-terminal residue" evidence="1">
    <location>
        <position position="216"/>
    </location>
</feature>
<evidence type="ECO:0000313" key="2">
    <source>
        <dbReference type="Proteomes" id="UP000789702"/>
    </source>
</evidence>
<keyword evidence="2" id="KW-1185">Reference proteome</keyword>
<evidence type="ECO:0000313" key="1">
    <source>
        <dbReference type="EMBL" id="CAG8718059.1"/>
    </source>
</evidence>
<dbReference type="EMBL" id="CAJVPU010031855">
    <property type="protein sequence ID" value="CAG8718059.1"/>
    <property type="molecule type" value="Genomic_DNA"/>
</dbReference>
<name>A0ACA9PVB4_9GLOM</name>